<comment type="subcellular location">
    <subcellularLocation>
        <location evidence="1">Membrane</location>
        <topology evidence="1">Multi-pass membrane protein</topology>
    </subcellularLocation>
</comment>
<sequence>MSWSFLMWLVSFILQAALLGMVMYTLICLSDLENDFINPHDSCTRVNRLVVPELVAQAVLTGLLLVSGKWFVAIFQIAVLAFHIHRFFRNDQYTDVTEIFKQLPEQKKRRILKLVLYLISFVIIIYRLVETAVTALLTPAGRKVAKQIINEAAAAIH</sequence>
<dbReference type="InterPro" id="IPR003377">
    <property type="entry name" value="Cornichon"/>
</dbReference>
<evidence type="ECO:0000256" key="1">
    <source>
        <dbReference type="ARBA" id="ARBA00004141"/>
    </source>
</evidence>
<dbReference type="Pfam" id="PF03311">
    <property type="entry name" value="Cornichon"/>
    <property type="match status" value="1"/>
</dbReference>
<keyword evidence="5 6" id="KW-0472">Membrane</keyword>
<gene>
    <name evidence="7" type="ORF">TCHU04912_LOCUS9315</name>
</gene>
<keyword evidence="3 6" id="KW-0812">Transmembrane</keyword>
<reference evidence="7" key="1">
    <citation type="submission" date="2021-01" db="EMBL/GenBank/DDBJ databases">
        <authorList>
            <person name="Corre E."/>
            <person name="Pelletier E."/>
            <person name="Niang G."/>
            <person name="Scheremetjew M."/>
            <person name="Finn R."/>
            <person name="Kale V."/>
            <person name="Holt S."/>
            <person name="Cochrane G."/>
            <person name="Meng A."/>
            <person name="Brown T."/>
            <person name="Cohen L."/>
        </authorList>
    </citation>
    <scope>NUCLEOTIDE SEQUENCE</scope>
    <source>
        <strain evidence="7">PLY429</strain>
    </source>
</reference>
<keyword evidence="4 6" id="KW-1133">Transmembrane helix</keyword>
<evidence type="ECO:0000313" key="7">
    <source>
        <dbReference type="EMBL" id="CAD9207079.1"/>
    </source>
</evidence>
<evidence type="ECO:0000256" key="4">
    <source>
        <dbReference type="ARBA" id="ARBA00022989"/>
    </source>
</evidence>
<organism evidence="7">
    <name type="scientific">Tetraselmis chuii</name>
    <dbReference type="NCBI Taxonomy" id="63592"/>
    <lineage>
        <taxon>Eukaryota</taxon>
        <taxon>Viridiplantae</taxon>
        <taxon>Chlorophyta</taxon>
        <taxon>core chlorophytes</taxon>
        <taxon>Chlorodendrophyceae</taxon>
        <taxon>Chlorodendrales</taxon>
        <taxon>Chlorodendraceae</taxon>
        <taxon>Tetraselmis</taxon>
    </lineage>
</organism>
<dbReference type="AlphaFoldDB" id="A0A7S1SUI6"/>
<comment type="similarity">
    <text evidence="2">Belongs to the cornichon family.</text>
</comment>
<dbReference type="PANTHER" id="PTHR12290">
    <property type="entry name" value="CORNICHON-RELATED"/>
    <property type="match status" value="1"/>
</dbReference>
<evidence type="ECO:0000256" key="3">
    <source>
        <dbReference type="ARBA" id="ARBA00022692"/>
    </source>
</evidence>
<feature type="transmembrane region" description="Helical" evidence="6">
    <location>
        <begin position="54"/>
        <end position="82"/>
    </location>
</feature>
<evidence type="ECO:0000256" key="2">
    <source>
        <dbReference type="ARBA" id="ARBA00010095"/>
    </source>
</evidence>
<protein>
    <recommendedName>
        <fullName evidence="8">Cornichon family protein</fullName>
    </recommendedName>
</protein>
<dbReference type="GO" id="GO:0016020">
    <property type="term" value="C:membrane"/>
    <property type="evidence" value="ECO:0007669"/>
    <property type="project" value="UniProtKB-SubCell"/>
</dbReference>
<accession>A0A7S1SUI6</accession>
<evidence type="ECO:0000256" key="5">
    <source>
        <dbReference type="ARBA" id="ARBA00023136"/>
    </source>
</evidence>
<name>A0A7S1SUI6_9CHLO</name>
<dbReference type="EMBL" id="HBGG01018138">
    <property type="protein sequence ID" value="CAD9207079.1"/>
    <property type="molecule type" value="Transcribed_RNA"/>
</dbReference>
<proteinExistence type="inferred from homology"/>
<evidence type="ECO:0000256" key="6">
    <source>
        <dbReference type="SAM" id="Phobius"/>
    </source>
</evidence>
<dbReference type="GO" id="GO:0016192">
    <property type="term" value="P:vesicle-mediated transport"/>
    <property type="evidence" value="ECO:0007669"/>
    <property type="project" value="InterPro"/>
</dbReference>
<dbReference type="SMART" id="SM01398">
    <property type="entry name" value="Cornichon"/>
    <property type="match status" value="1"/>
</dbReference>
<feature type="transmembrane region" description="Helical" evidence="6">
    <location>
        <begin position="111"/>
        <end position="129"/>
    </location>
</feature>
<evidence type="ECO:0008006" key="8">
    <source>
        <dbReference type="Google" id="ProtNLM"/>
    </source>
</evidence>